<evidence type="ECO:0000313" key="1">
    <source>
        <dbReference type="EMBL" id="GER24013.1"/>
    </source>
</evidence>
<reference evidence="1 2" key="1">
    <citation type="submission" date="2019-09" db="EMBL/GenBank/DDBJ databases">
        <title>Arthrobacter zafarii sp. nov., a moderately thermotolerant and halotolerant actinobacterium isolated from Cholistan desert soil of Pakistan.</title>
        <authorList>
            <person name="Amin A."/>
            <person name="Ahmed I."/>
            <person name="Khalid N."/>
            <person name="Schumann P."/>
            <person name="Busse H.J."/>
            <person name="Khan I.U."/>
            <person name="Li S."/>
            <person name="Li W.J."/>
        </authorList>
    </citation>
    <scope>NUCLEOTIDE SEQUENCE [LARGE SCALE GENOMIC DNA]</scope>
    <source>
        <strain evidence="1 2">NCCP-1664</strain>
    </source>
</reference>
<evidence type="ECO:0000313" key="2">
    <source>
        <dbReference type="Proteomes" id="UP000325307"/>
    </source>
</evidence>
<protein>
    <submittedName>
        <fullName evidence="1">Uncharacterized protein</fullName>
    </submittedName>
</protein>
<dbReference type="Proteomes" id="UP000325307">
    <property type="component" value="Unassembled WGS sequence"/>
</dbReference>
<dbReference type="EMBL" id="BKDJ01000015">
    <property type="protein sequence ID" value="GER24013.1"/>
    <property type="molecule type" value="Genomic_DNA"/>
</dbReference>
<name>A0A5A7NTA0_9MICC</name>
<dbReference type="AlphaFoldDB" id="A0A5A7NTA0"/>
<sequence>MATTGQLSRVGRADGHDPLGRVAVVWTAWQDGDPLRLGALEVLGVAWGLTMNVDWALEKLNELDIGIEELPLARGQGW</sequence>
<organism evidence="1 2">
    <name type="scientific">Zafaria cholistanensis</name>
    <dbReference type="NCBI Taxonomy" id="1682741"/>
    <lineage>
        <taxon>Bacteria</taxon>
        <taxon>Bacillati</taxon>
        <taxon>Actinomycetota</taxon>
        <taxon>Actinomycetes</taxon>
        <taxon>Micrococcales</taxon>
        <taxon>Micrococcaceae</taxon>
        <taxon>Zafaria</taxon>
    </lineage>
</organism>
<proteinExistence type="predicted"/>
<comment type="caution">
    <text evidence="1">The sequence shown here is derived from an EMBL/GenBank/DDBJ whole genome shotgun (WGS) entry which is preliminary data.</text>
</comment>
<keyword evidence="2" id="KW-1185">Reference proteome</keyword>
<accession>A0A5A7NTA0</accession>
<gene>
    <name evidence="1" type="ORF">NCCP1664_25080</name>
</gene>